<keyword evidence="6 9" id="KW-0808">Transferase</keyword>
<dbReference type="EC" id="2.1.1.77" evidence="3"/>
<name>F0VNS0_NEOCL</name>
<dbReference type="InParanoid" id="F0VNS0"/>
<reference evidence="9" key="1">
    <citation type="submission" date="2011-02" db="EMBL/GenBank/DDBJ databases">
        <authorList>
            <person name="Aslett M."/>
        </authorList>
    </citation>
    <scope>NUCLEOTIDE SEQUENCE</scope>
    <source>
        <strain evidence="9">Liverpool</strain>
    </source>
</reference>
<reference evidence="9" key="2">
    <citation type="submission" date="2011-03" db="EMBL/GenBank/DDBJ databases">
        <title>Comparative genomics and transcriptomics of Neospora caninum and Toxoplasma gondii.</title>
        <authorList>
            <person name="Reid A.J."/>
            <person name="Sohal A."/>
            <person name="Harris D."/>
            <person name="Quail M."/>
            <person name="Sanders M."/>
            <person name="Berriman M."/>
            <person name="Wastling J.M."/>
            <person name="Pain A."/>
        </authorList>
    </citation>
    <scope>NUCLEOTIDE SEQUENCE</scope>
    <source>
        <strain evidence="9">Liverpool</strain>
    </source>
</reference>
<reference evidence="11" key="3">
    <citation type="journal article" date="2012" name="PLoS Pathog.">
        <title>Comparative genomics of the apicomplexan parasites Toxoplasma gondii and Neospora caninum: Coccidia differing in host range and transmission strategy.</title>
        <authorList>
            <person name="Reid A.J."/>
            <person name="Vermont S.J."/>
            <person name="Cotton J.A."/>
            <person name="Harris D."/>
            <person name="Hill-Cawthorne G.A."/>
            <person name="Konen-Waisman S."/>
            <person name="Latham S.M."/>
            <person name="Mourier T."/>
            <person name="Norton R."/>
            <person name="Quail M.A."/>
            <person name="Sanders M."/>
            <person name="Shanmugam D."/>
            <person name="Sohal A."/>
            <person name="Wasmuth J.D."/>
            <person name="Brunk B."/>
            <person name="Grigg M.E."/>
            <person name="Howard J.C."/>
            <person name="Parkinson J."/>
            <person name="Roos D.S."/>
            <person name="Trees A.J."/>
            <person name="Berriman M."/>
            <person name="Pain A."/>
            <person name="Wastling J.M."/>
        </authorList>
    </citation>
    <scope>NUCLEOTIDE SEQUENCE [LARGE SCALE GENOMIC DNA]</scope>
    <source>
        <strain evidence="11">Liverpool</strain>
    </source>
</reference>
<dbReference type="GO" id="GO:0004719">
    <property type="term" value="F:protein-L-isoaspartate (D-aspartate) O-methyltransferase activity"/>
    <property type="evidence" value="ECO:0007669"/>
    <property type="project" value="UniProtKB-EC"/>
</dbReference>
<dbReference type="GO" id="GO:0005737">
    <property type="term" value="C:cytoplasm"/>
    <property type="evidence" value="ECO:0007669"/>
    <property type="project" value="UniProtKB-SubCell"/>
</dbReference>
<dbReference type="Gene3D" id="3.40.50.150">
    <property type="entry name" value="Vaccinia Virus protein VP39"/>
    <property type="match status" value="1"/>
</dbReference>
<evidence type="ECO:0000256" key="6">
    <source>
        <dbReference type="ARBA" id="ARBA00022679"/>
    </source>
</evidence>
<dbReference type="RefSeq" id="XP_003885394.1">
    <property type="nucleotide sequence ID" value="XM_003885345.1"/>
</dbReference>
<dbReference type="PANTHER" id="PTHR11579:SF0">
    <property type="entry name" value="PROTEIN-L-ISOASPARTATE(D-ASPARTATE) O-METHYLTRANSFERASE"/>
    <property type="match status" value="1"/>
</dbReference>
<dbReference type="GeneID" id="13440779"/>
<keyword evidence="7" id="KW-0949">S-adenosyl-L-methionine</keyword>
<dbReference type="InterPro" id="IPR029063">
    <property type="entry name" value="SAM-dependent_MTases_sf"/>
</dbReference>
<dbReference type="EMBL" id="LN714486">
    <property type="protein sequence ID" value="CEL70102.1"/>
    <property type="molecule type" value="Genomic_DNA"/>
</dbReference>
<dbReference type="NCBIfam" id="TIGR00080">
    <property type="entry name" value="pimt"/>
    <property type="match status" value="1"/>
</dbReference>
<dbReference type="eggNOG" id="KOG1661">
    <property type="taxonomic scope" value="Eukaryota"/>
</dbReference>
<dbReference type="InterPro" id="IPR000682">
    <property type="entry name" value="PCMT"/>
</dbReference>
<feature type="compositionally biased region" description="Polar residues" evidence="8">
    <location>
        <begin position="186"/>
        <end position="198"/>
    </location>
</feature>
<protein>
    <recommendedName>
        <fullName evidence="3">protein-L-isoaspartate(D-aspartate) O-methyltransferase</fullName>
        <ecNumber evidence="3">2.1.1.77</ecNumber>
    </recommendedName>
</protein>
<evidence type="ECO:0000256" key="3">
    <source>
        <dbReference type="ARBA" id="ARBA00011890"/>
    </source>
</evidence>
<dbReference type="AlphaFoldDB" id="F0VNS0"/>
<evidence type="ECO:0000313" key="11">
    <source>
        <dbReference type="Proteomes" id="UP000007494"/>
    </source>
</evidence>
<feature type="compositionally biased region" description="Low complexity" evidence="8">
    <location>
        <begin position="154"/>
        <end position="164"/>
    </location>
</feature>
<evidence type="ECO:0000256" key="8">
    <source>
        <dbReference type="SAM" id="MobiDB-lite"/>
    </source>
</evidence>
<accession>F0VNS0</accession>
<evidence type="ECO:0000256" key="7">
    <source>
        <dbReference type="ARBA" id="ARBA00022691"/>
    </source>
</evidence>
<evidence type="ECO:0000256" key="2">
    <source>
        <dbReference type="ARBA" id="ARBA00005369"/>
    </source>
</evidence>
<dbReference type="SUPFAM" id="SSF53335">
    <property type="entry name" value="S-adenosyl-L-methionine-dependent methyltransferases"/>
    <property type="match status" value="1"/>
</dbReference>
<proteinExistence type="inferred from homology"/>
<dbReference type="EMBL" id="FR823392">
    <property type="protein sequence ID" value="CBZ55366.1"/>
    <property type="molecule type" value="Genomic_DNA"/>
</dbReference>
<feature type="region of interest" description="Disordered" evidence="8">
    <location>
        <begin position="152"/>
        <end position="279"/>
    </location>
</feature>
<comment type="similarity">
    <text evidence="2">Belongs to the methyltransferase superfamily. L-isoaspartyl/D-aspartyl protein methyltransferase family.</text>
</comment>
<evidence type="ECO:0000313" key="9">
    <source>
        <dbReference type="EMBL" id="CBZ55366.1"/>
    </source>
</evidence>
<evidence type="ECO:0000256" key="4">
    <source>
        <dbReference type="ARBA" id="ARBA00022490"/>
    </source>
</evidence>
<evidence type="ECO:0000256" key="1">
    <source>
        <dbReference type="ARBA" id="ARBA00004496"/>
    </source>
</evidence>
<sequence>MPFPSSFPAPRACAVAVTLALSSGVCPPRASVTRPTRRVFLAQLAISFLFPSLSFSGVRGELATSTSTACSVVTDAAGLPPSSRTHPPSLFPSAFERSEDLKLSLEAAALSQTERFASRASLSVSPFLRHLLLFRSLHLSFLSASPLLSPPSAPAALRRSVSSAEQTGSATTDGRVPRAGGRDLTWGSSASLPFQSPSVPDPSGAPLLYFATNERSPEASYREKEEKDEKIEEEREARREDEESEEEINFDTRSLEGEGGHDVTASAERQQRGTMAWRCSGSSNDELVDNLRASKIIRDKRVYDTMKSIDRGNFIDVCPYADMPQPLGVSSATISAPHMHASALEALKDHLVPGNRALDVGSGSGYLTACMARMVGVRGAGSSPYPDTPEGVAVGIEYLPDLVKYSINKVKAAYPDLLANPHFRLRVGDGWKGYPEDGPYDAIHVGAAASAIPKELLAQLAFGGKMVVPVETTADGRVLFEGVGENETDRQPRGRGWLSEPNQVFVEVTKDSEGNVRVKKLMGVMYVPLVKQSSTQGER</sequence>
<dbReference type="Pfam" id="PF01135">
    <property type="entry name" value="PCMT"/>
    <property type="match status" value="1"/>
</dbReference>
<gene>
    <name evidence="10" type="ORF">BN1204_057890</name>
    <name evidence="9" type="ORF">NCLIV_057890</name>
</gene>
<dbReference type="CDD" id="cd02440">
    <property type="entry name" value="AdoMet_MTases"/>
    <property type="match status" value="1"/>
</dbReference>
<dbReference type="PROSITE" id="PS01279">
    <property type="entry name" value="PCMT"/>
    <property type="match status" value="1"/>
</dbReference>
<evidence type="ECO:0000256" key="5">
    <source>
        <dbReference type="ARBA" id="ARBA00022603"/>
    </source>
</evidence>
<keyword evidence="11" id="KW-1185">Reference proteome</keyword>
<comment type="subcellular location">
    <subcellularLocation>
        <location evidence="1">Cytoplasm</location>
    </subcellularLocation>
</comment>
<dbReference type="Proteomes" id="UP000007494">
    <property type="component" value="Chromosome XI"/>
</dbReference>
<dbReference type="OMA" id="EASYREK"/>
<dbReference type="VEuPathDB" id="ToxoDB:NCLIV_057890"/>
<organism evidence="9 11">
    <name type="scientific">Neospora caninum (strain Liverpool)</name>
    <dbReference type="NCBI Taxonomy" id="572307"/>
    <lineage>
        <taxon>Eukaryota</taxon>
        <taxon>Sar</taxon>
        <taxon>Alveolata</taxon>
        <taxon>Apicomplexa</taxon>
        <taxon>Conoidasida</taxon>
        <taxon>Coccidia</taxon>
        <taxon>Eucoccidiorida</taxon>
        <taxon>Eimeriorina</taxon>
        <taxon>Sarcocystidae</taxon>
        <taxon>Neospora</taxon>
    </lineage>
</organism>
<keyword evidence="5 9" id="KW-0489">Methyltransferase</keyword>
<reference evidence="10" key="4">
    <citation type="journal article" date="2015" name="PLoS ONE">
        <title>Comprehensive Evaluation of Toxoplasma gondii VEG and Neospora caninum LIV Genomes with Tachyzoite Stage Transcriptome and Proteome Defines Novel Transcript Features.</title>
        <authorList>
            <person name="Ramaprasad A."/>
            <person name="Mourier T."/>
            <person name="Naeem R."/>
            <person name="Malas T.B."/>
            <person name="Moussa E."/>
            <person name="Panigrahi A."/>
            <person name="Vermont S.J."/>
            <person name="Otto T.D."/>
            <person name="Wastling J."/>
            <person name="Pain A."/>
        </authorList>
    </citation>
    <scope>NUCLEOTIDE SEQUENCE</scope>
    <source>
        <strain evidence="10">Liverpool</strain>
    </source>
</reference>
<dbReference type="GO" id="GO:0032259">
    <property type="term" value="P:methylation"/>
    <property type="evidence" value="ECO:0007669"/>
    <property type="project" value="UniProtKB-KW"/>
</dbReference>
<keyword evidence="4" id="KW-0963">Cytoplasm</keyword>
<evidence type="ECO:0000313" key="10">
    <source>
        <dbReference type="EMBL" id="CEL70102.1"/>
    </source>
</evidence>
<dbReference type="OrthoDB" id="73890at2759"/>
<feature type="compositionally biased region" description="Basic and acidic residues" evidence="8">
    <location>
        <begin position="215"/>
        <end position="241"/>
    </location>
</feature>
<dbReference type="PANTHER" id="PTHR11579">
    <property type="entry name" value="PROTEIN-L-ISOASPARTATE O-METHYLTRANSFERASE"/>
    <property type="match status" value="1"/>
</dbReference>